<dbReference type="PROSITE" id="PS50980">
    <property type="entry name" value="COA_CT_NTER"/>
    <property type="match status" value="1"/>
</dbReference>
<dbReference type="InterPro" id="IPR000438">
    <property type="entry name" value="Acetyl_CoA_COase_Trfase_b_su"/>
</dbReference>
<proteinExistence type="predicted"/>
<dbReference type="GO" id="GO:2001295">
    <property type="term" value="P:malonyl-CoA biosynthetic process"/>
    <property type="evidence" value="ECO:0007669"/>
    <property type="project" value="TreeGrafter"/>
</dbReference>
<dbReference type="InterPro" id="IPR029045">
    <property type="entry name" value="ClpP/crotonase-like_dom_sf"/>
</dbReference>
<evidence type="ECO:0000313" key="3">
    <source>
        <dbReference type="EMBL" id="SUZ80981.1"/>
    </source>
</evidence>
<name>A0A381QNN9_9ZZZZ</name>
<keyword evidence="1" id="KW-0808">Transferase</keyword>
<dbReference type="InterPro" id="IPR034733">
    <property type="entry name" value="AcCoA_carboxyl_beta"/>
</dbReference>
<dbReference type="AlphaFoldDB" id="A0A381QNN9"/>
<dbReference type="GO" id="GO:0003989">
    <property type="term" value="F:acetyl-CoA carboxylase activity"/>
    <property type="evidence" value="ECO:0007669"/>
    <property type="project" value="InterPro"/>
</dbReference>
<accession>A0A381QNN9</accession>
<evidence type="ECO:0000256" key="1">
    <source>
        <dbReference type="ARBA" id="ARBA00022679"/>
    </source>
</evidence>
<feature type="non-terminal residue" evidence="3">
    <location>
        <position position="1"/>
    </location>
</feature>
<feature type="domain" description="CoA carboxyltransferase N-terminal" evidence="2">
    <location>
        <begin position="1"/>
        <end position="183"/>
    </location>
</feature>
<dbReference type="EMBL" id="UINC01001449">
    <property type="protein sequence ID" value="SUZ80981.1"/>
    <property type="molecule type" value="Genomic_DNA"/>
</dbReference>
<dbReference type="PANTHER" id="PTHR42995:SF5">
    <property type="entry name" value="ACETYL-COENZYME A CARBOXYLASE CARBOXYL TRANSFERASE SUBUNIT BETA, CHLOROPLASTIC"/>
    <property type="match status" value="1"/>
</dbReference>
<sequence>VAEGKIGRRSAVLAGTGTLEGVGVTLAVMDFRFIGGSMGSAVGEKIARAGRSALERKEPLIVVSASGGARMQEGIYSLMQMAKISSVLAALHEAALPYISLTTDPTTGGVTASHAMLGDVNLAEPGALIGFAGPRVITETIGQELPEGFQRAEFLLKHGMIDRVVERGDLKTTIGVLLRHMIT</sequence>
<dbReference type="PRINTS" id="PR01070">
    <property type="entry name" value="ACCCTRFRASEB"/>
</dbReference>
<dbReference type="GO" id="GO:0009317">
    <property type="term" value="C:acetyl-CoA carboxylase complex"/>
    <property type="evidence" value="ECO:0007669"/>
    <property type="project" value="InterPro"/>
</dbReference>
<reference evidence="3" key="1">
    <citation type="submission" date="2018-05" db="EMBL/GenBank/DDBJ databases">
        <authorList>
            <person name="Lanie J.A."/>
            <person name="Ng W.-L."/>
            <person name="Kazmierczak K.M."/>
            <person name="Andrzejewski T.M."/>
            <person name="Davidsen T.M."/>
            <person name="Wayne K.J."/>
            <person name="Tettelin H."/>
            <person name="Glass J.I."/>
            <person name="Rusch D."/>
            <person name="Podicherti R."/>
            <person name="Tsui H.-C.T."/>
            <person name="Winkler M.E."/>
        </authorList>
    </citation>
    <scope>NUCLEOTIDE SEQUENCE</scope>
</reference>
<dbReference type="SUPFAM" id="SSF52096">
    <property type="entry name" value="ClpP/crotonase"/>
    <property type="match status" value="1"/>
</dbReference>
<dbReference type="InterPro" id="IPR011762">
    <property type="entry name" value="COA_CT_N"/>
</dbReference>
<dbReference type="GO" id="GO:0016740">
    <property type="term" value="F:transferase activity"/>
    <property type="evidence" value="ECO:0007669"/>
    <property type="project" value="UniProtKB-KW"/>
</dbReference>
<protein>
    <recommendedName>
        <fullName evidence="2">CoA carboxyltransferase N-terminal domain-containing protein</fullName>
    </recommendedName>
</protein>
<evidence type="ECO:0000259" key="2">
    <source>
        <dbReference type="PROSITE" id="PS50980"/>
    </source>
</evidence>
<dbReference type="Pfam" id="PF01039">
    <property type="entry name" value="Carboxyl_trans"/>
    <property type="match status" value="1"/>
</dbReference>
<dbReference type="GO" id="GO:0006633">
    <property type="term" value="P:fatty acid biosynthetic process"/>
    <property type="evidence" value="ECO:0007669"/>
    <property type="project" value="InterPro"/>
</dbReference>
<dbReference type="Gene3D" id="3.90.226.10">
    <property type="entry name" value="2-enoyl-CoA Hydratase, Chain A, domain 1"/>
    <property type="match status" value="1"/>
</dbReference>
<dbReference type="PANTHER" id="PTHR42995">
    <property type="entry name" value="ACETYL-COENZYME A CARBOXYLASE CARBOXYL TRANSFERASE SUBUNIT BETA, CHLOROPLASTIC"/>
    <property type="match status" value="1"/>
</dbReference>
<gene>
    <name evidence="3" type="ORF">METZ01_LOCUS33835</name>
</gene>
<organism evidence="3">
    <name type="scientific">marine metagenome</name>
    <dbReference type="NCBI Taxonomy" id="408172"/>
    <lineage>
        <taxon>unclassified sequences</taxon>
        <taxon>metagenomes</taxon>
        <taxon>ecological metagenomes</taxon>
    </lineage>
</organism>